<dbReference type="InterPro" id="IPR027623">
    <property type="entry name" value="AmmeMemoSam_A"/>
</dbReference>
<organism evidence="2">
    <name type="scientific">marine sediment metagenome</name>
    <dbReference type="NCBI Taxonomy" id="412755"/>
    <lineage>
        <taxon>unclassified sequences</taxon>
        <taxon>metagenomes</taxon>
        <taxon>ecological metagenomes</taxon>
    </lineage>
</organism>
<dbReference type="PANTHER" id="PTHR13016:SF0">
    <property type="entry name" value="AMME SYNDROME CANDIDATE GENE 1 PROTEIN"/>
    <property type="match status" value="1"/>
</dbReference>
<dbReference type="PANTHER" id="PTHR13016">
    <property type="entry name" value="AMMECR1 HOMOLOG"/>
    <property type="match status" value="1"/>
</dbReference>
<dbReference type="InterPro" id="IPR036071">
    <property type="entry name" value="AMMECR1_dom_sf"/>
</dbReference>
<dbReference type="PROSITE" id="PS51112">
    <property type="entry name" value="AMMECR1"/>
    <property type="match status" value="1"/>
</dbReference>
<proteinExistence type="predicted"/>
<evidence type="ECO:0000259" key="1">
    <source>
        <dbReference type="PROSITE" id="PS51112"/>
    </source>
</evidence>
<accession>X1D6A0</accession>
<sequence length="121" mass="13779">DVRRNAINAAFHDPRFSPLSTSELDRVTIEISILSEPRPLYYRDAADLLKKLRPKIDGVILRKDFASATFLPQVWEQLPQPQDFLTHLCLKAGLASDAWQNSALEVSAYQVQYFAEHIGRP</sequence>
<gene>
    <name evidence="2" type="ORF">S01H4_50482</name>
</gene>
<dbReference type="Pfam" id="PF01871">
    <property type="entry name" value="AMMECR1"/>
    <property type="match status" value="1"/>
</dbReference>
<dbReference type="NCBIfam" id="TIGR04335">
    <property type="entry name" value="AmmeMemoSam_A"/>
    <property type="match status" value="1"/>
</dbReference>
<protein>
    <recommendedName>
        <fullName evidence="1">AMMECR1 domain-containing protein</fullName>
    </recommendedName>
</protein>
<comment type="caution">
    <text evidence="2">The sequence shown here is derived from an EMBL/GenBank/DDBJ whole genome shotgun (WGS) entry which is preliminary data.</text>
</comment>
<feature type="domain" description="AMMECR1" evidence="1">
    <location>
        <begin position="1"/>
        <end position="121"/>
    </location>
</feature>
<dbReference type="InterPro" id="IPR002733">
    <property type="entry name" value="AMMECR1_domain"/>
</dbReference>
<name>X1D6A0_9ZZZZ</name>
<reference evidence="2" key="1">
    <citation type="journal article" date="2014" name="Front. Microbiol.">
        <title>High frequency of phylogenetically diverse reductive dehalogenase-homologous genes in deep subseafloor sedimentary metagenomes.</title>
        <authorList>
            <person name="Kawai M."/>
            <person name="Futagami T."/>
            <person name="Toyoda A."/>
            <person name="Takaki Y."/>
            <person name="Nishi S."/>
            <person name="Hori S."/>
            <person name="Arai W."/>
            <person name="Tsubouchi T."/>
            <person name="Morono Y."/>
            <person name="Uchiyama I."/>
            <person name="Ito T."/>
            <person name="Fujiyama A."/>
            <person name="Inagaki F."/>
            <person name="Takami H."/>
        </authorList>
    </citation>
    <scope>NUCLEOTIDE SEQUENCE</scope>
    <source>
        <strain evidence="2">Expedition CK06-06</strain>
    </source>
</reference>
<evidence type="ECO:0000313" key="2">
    <source>
        <dbReference type="EMBL" id="GAG91961.1"/>
    </source>
</evidence>
<dbReference type="EMBL" id="BART01028666">
    <property type="protein sequence ID" value="GAG91961.1"/>
    <property type="molecule type" value="Genomic_DNA"/>
</dbReference>
<feature type="non-terminal residue" evidence="2">
    <location>
        <position position="1"/>
    </location>
</feature>
<dbReference type="AlphaFoldDB" id="X1D6A0"/>
<dbReference type="Gene3D" id="3.30.1490.150">
    <property type="entry name" value="Hypothetical protein ph0010, domain 2"/>
    <property type="match status" value="1"/>
</dbReference>
<dbReference type="InterPro" id="IPR023473">
    <property type="entry name" value="AMMECR1"/>
</dbReference>
<dbReference type="SUPFAM" id="SSF143447">
    <property type="entry name" value="AMMECR1-like"/>
    <property type="match status" value="1"/>
</dbReference>